<reference evidence="1" key="1">
    <citation type="journal article" date="2019" name="bioRxiv">
        <title>The Genome of the Zebra Mussel, Dreissena polymorpha: A Resource for Invasive Species Research.</title>
        <authorList>
            <person name="McCartney M.A."/>
            <person name="Auch B."/>
            <person name="Kono T."/>
            <person name="Mallez S."/>
            <person name="Zhang Y."/>
            <person name="Obille A."/>
            <person name="Becker A."/>
            <person name="Abrahante J.E."/>
            <person name="Garbe J."/>
            <person name="Badalamenti J.P."/>
            <person name="Herman A."/>
            <person name="Mangelson H."/>
            <person name="Liachko I."/>
            <person name="Sullivan S."/>
            <person name="Sone E.D."/>
            <person name="Koren S."/>
            <person name="Silverstein K.A.T."/>
            <person name="Beckman K.B."/>
            <person name="Gohl D.M."/>
        </authorList>
    </citation>
    <scope>NUCLEOTIDE SEQUENCE</scope>
    <source>
        <strain evidence="1">Duluth1</strain>
        <tissue evidence="1">Whole animal</tissue>
    </source>
</reference>
<keyword evidence="2" id="KW-1185">Reference proteome</keyword>
<accession>A0A9D4LF86</accession>
<dbReference type="AlphaFoldDB" id="A0A9D4LF86"/>
<dbReference type="EMBL" id="JAIWYP010000003">
    <property type="protein sequence ID" value="KAH3856653.1"/>
    <property type="molecule type" value="Genomic_DNA"/>
</dbReference>
<comment type="caution">
    <text evidence="1">The sequence shown here is derived from an EMBL/GenBank/DDBJ whole genome shotgun (WGS) entry which is preliminary data.</text>
</comment>
<sequence length="52" mass="5851">MTAYQSVLVRKDSPSPVFLSKKAKQLLRGIHLQIHTLEGERKLLIVCNSSLC</sequence>
<reference evidence="1" key="2">
    <citation type="submission" date="2020-11" db="EMBL/GenBank/DDBJ databases">
        <authorList>
            <person name="McCartney M.A."/>
            <person name="Auch B."/>
            <person name="Kono T."/>
            <person name="Mallez S."/>
            <person name="Becker A."/>
            <person name="Gohl D.M."/>
            <person name="Silverstein K.A.T."/>
            <person name="Koren S."/>
            <person name="Bechman K.B."/>
            <person name="Herman A."/>
            <person name="Abrahante J.E."/>
            <person name="Garbe J."/>
        </authorList>
    </citation>
    <scope>NUCLEOTIDE SEQUENCE</scope>
    <source>
        <strain evidence="1">Duluth1</strain>
        <tissue evidence="1">Whole animal</tissue>
    </source>
</reference>
<evidence type="ECO:0000313" key="1">
    <source>
        <dbReference type="EMBL" id="KAH3856653.1"/>
    </source>
</evidence>
<dbReference type="Proteomes" id="UP000828390">
    <property type="component" value="Unassembled WGS sequence"/>
</dbReference>
<gene>
    <name evidence="1" type="ORF">DPMN_099245</name>
</gene>
<organism evidence="1 2">
    <name type="scientific">Dreissena polymorpha</name>
    <name type="common">Zebra mussel</name>
    <name type="synonym">Mytilus polymorpha</name>
    <dbReference type="NCBI Taxonomy" id="45954"/>
    <lineage>
        <taxon>Eukaryota</taxon>
        <taxon>Metazoa</taxon>
        <taxon>Spiralia</taxon>
        <taxon>Lophotrochozoa</taxon>
        <taxon>Mollusca</taxon>
        <taxon>Bivalvia</taxon>
        <taxon>Autobranchia</taxon>
        <taxon>Heteroconchia</taxon>
        <taxon>Euheterodonta</taxon>
        <taxon>Imparidentia</taxon>
        <taxon>Neoheterodontei</taxon>
        <taxon>Myida</taxon>
        <taxon>Dreissenoidea</taxon>
        <taxon>Dreissenidae</taxon>
        <taxon>Dreissena</taxon>
    </lineage>
</organism>
<name>A0A9D4LF86_DREPO</name>
<protein>
    <submittedName>
        <fullName evidence="1">Uncharacterized protein</fullName>
    </submittedName>
</protein>
<evidence type="ECO:0000313" key="2">
    <source>
        <dbReference type="Proteomes" id="UP000828390"/>
    </source>
</evidence>
<proteinExistence type="predicted"/>